<organism evidence="1 2">
    <name type="scientific">Microbotryum silenes-dioicae</name>
    <dbReference type="NCBI Taxonomy" id="796604"/>
    <lineage>
        <taxon>Eukaryota</taxon>
        <taxon>Fungi</taxon>
        <taxon>Dikarya</taxon>
        <taxon>Basidiomycota</taxon>
        <taxon>Pucciniomycotina</taxon>
        <taxon>Microbotryomycetes</taxon>
        <taxon>Microbotryales</taxon>
        <taxon>Microbotryaceae</taxon>
        <taxon>Microbotryum</taxon>
    </lineage>
</organism>
<sequence length="50" mass="5385">MGANDRLTGANELQPDLSIGVSPREGRYAGVHLGLRVVDEIVVAARRQKV</sequence>
<accession>A0A2X0ML74</accession>
<name>A0A2X0ML74_9BASI</name>
<keyword evidence="2" id="KW-1185">Reference proteome</keyword>
<evidence type="ECO:0000313" key="2">
    <source>
        <dbReference type="Proteomes" id="UP000249464"/>
    </source>
</evidence>
<reference evidence="1 2" key="1">
    <citation type="submission" date="2016-11" db="EMBL/GenBank/DDBJ databases">
        <authorList>
            <person name="Jaros S."/>
            <person name="Januszkiewicz K."/>
            <person name="Wedrychowicz H."/>
        </authorList>
    </citation>
    <scope>NUCLEOTIDE SEQUENCE [LARGE SCALE GENOMIC DNA]</scope>
</reference>
<dbReference type="Proteomes" id="UP000249464">
    <property type="component" value="Unassembled WGS sequence"/>
</dbReference>
<protein>
    <submittedName>
        <fullName evidence="1">BQ5605_C002g01615 protein</fullName>
    </submittedName>
</protein>
<gene>
    <name evidence="1" type="primary">BQ5605_C002g01615</name>
    <name evidence="1" type="ORF">BQ5605_C002G01615</name>
</gene>
<proteinExistence type="predicted"/>
<dbReference type="EMBL" id="FQNC01000041">
    <property type="protein sequence ID" value="SGY34340.1"/>
    <property type="molecule type" value="Genomic_DNA"/>
</dbReference>
<dbReference type="AlphaFoldDB" id="A0A2X0ML74"/>
<evidence type="ECO:0000313" key="1">
    <source>
        <dbReference type="EMBL" id="SGY34340.1"/>
    </source>
</evidence>